<evidence type="ECO:0008006" key="4">
    <source>
        <dbReference type="Google" id="ProtNLM"/>
    </source>
</evidence>
<accession>A0A8J7LU63</accession>
<evidence type="ECO:0000313" key="3">
    <source>
        <dbReference type="Proteomes" id="UP000636888"/>
    </source>
</evidence>
<comment type="caution">
    <text evidence="2">The sequence shown here is derived from an EMBL/GenBank/DDBJ whole genome shotgun (WGS) entry which is preliminary data.</text>
</comment>
<dbReference type="Proteomes" id="UP000636888">
    <property type="component" value="Unassembled WGS sequence"/>
</dbReference>
<organism evidence="2 3">
    <name type="scientific">Geomesophilobacter sediminis</name>
    <dbReference type="NCBI Taxonomy" id="2798584"/>
    <lineage>
        <taxon>Bacteria</taxon>
        <taxon>Pseudomonadati</taxon>
        <taxon>Thermodesulfobacteriota</taxon>
        <taxon>Desulfuromonadia</taxon>
        <taxon>Geobacterales</taxon>
        <taxon>Geobacteraceae</taxon>
        <taxon>Geomesophilobacter</taxon>
    </lineage>
</organism>
<sequence length="245" mass="25155">MKKKMIALLAGALLALSAGNALAYFGAGELNLYAYNNTLTSSEVGVDLGSLASLMTPGADTLITKASSNLTGLKTGATYVYAGIYGVAANGNVYAIANKGLGSFAENTSNYINFTNANSGVNNGYTSATSDIKTIASKGTGASNTYFGKMDKGNNFTGTYASVMPTSMANQGDFRTTLAADVQKGIYLLDVANGSTTFKEVGTATFFTNGNIEVQADAASTPIPPAFLLMGSGLLGMVGLRRKKA</sequence>
<dbReference type="AlphaFoldDB" id="A0A8J7LU63"/>
<proteinExistence type="predicted"/>
<name>A0A8J7LU63_9BACT</name>
<keyword evidence="3" id="KW-1185">Reference proteome</keyword>
<dbReference type="RefSeq" id="WP_199383126.1">
    <property type="nucleotide sequence ID" value="NZ_JAEMHM010000004.1"/>
</dbReference>
<evidence type="ECO:0000313" key="2">
    <source>
        <dbReference type="EMBL" id="MBJ6724289.1"/>
    </source>
</evidence>
<feature type="chain" id="PRO_5035238565" description="PEP-CTERM protein-sorting domain-containing protein" evidence="1">
    <location>
        <begin position="24"/>
        <end position="245"/>
    </location>
</feature>
<gene>
    <name evidence="2" type="ORF">JFN93_06190</name>
</gene>
<dbReference type="EMBL" id="JAEMHM010000004">
    <property type="protein sequence ID" value="MBJ6724289.1"/>
    <property type="molecule type" value="Genomic_DNA"/>
</dbReference>
<protein>
    <recommendedName>
        <fullName evidence="4">PEP-CTERM protein-sorting domain-containing protein</fullName>
    </recommendedName>
</protein>
<feature type="signal peptide" evidence="1">
    <location>
        <begin position="1"/>
        <end position="23"/>
    </location>
</feature>
<evidence type="ECO:0000256" key="1">
    <source>
        <dbReference type="SAM" id="SignalP"/>
    </source>
</evidence>
<reference evidence="2" key="1">
    <citation type="submission" date="2020-12" db="EMBL/GenBank/DDBJ databases">
        <title>Geomonas sp. Red875, isolated from river sediment.</title>
        <authorList>
            <person name="Xu Z."/>
            <person name="Zhang Z."/>
            <person name="Masuda Y."/>
            <person name="Itoh H."/>
            <person name="Senoo K."/>
        </authorList>
    </citation>
    <scope>NUCLEOTIDE SEQUENCE</scope>
    <source>
        <strain evidence="2">Red875</strain>
    </source>
</reference>
<keyword evidence="1" id="KW-0732">Signal</keyword>